<comment type="catalytic activity">
    <reaction evidence="5">
        <text>O-phospho-L-seryl-[protein] + H2O = L-seryl-[protein] + phosphate</text>
        <dbReference type="Rhea" id="RHEA:20629"/>
        <dbReference type="Rhea" id="RHEA-COMP:9863"/>
        <dbReference type="Rhea" id="RHEA-COMP:11604"/>
        <dbReference type="ChEBI" id="CHEBI:15377"/>
        <dbReference type="ChEBI" id="CHEBI:29999"/>
        <dbReference type="ChEBI" id="CHEBI:43474"/>
        <dbReference type="ChEBI" id="CHEBI:83421"/>
        <dbReference type="EC" id="3.1.3.16"/>
    </reaction>
</comment>
<dbReference type="GO" id="GO:0008420">
    <property type="term" value="F:RNA polymerase II CTD heptapeptide repeat phosphatase activity"/>
    <property type="evidence" value="ECO:0007669"/>
    <property type="project" value="InterPro"/>
</dbReference>
<sequence>MNLSPYTPIQLNPNFLRTASHLTGDWCRNNQKLILACDMDETLLTETEGKRQLVLRPRILYMLRKLQQFYELCLVTYSTRDRTEDILRLKLDPDGRLFNGRVLCREDILAGFANKREAFFAHLPQNMSNKGLVKTKRLRPHAWSYVVILDDFPTAWSNFTTCIPIRPFVVSSLVSASGSYGVKHSPGERGYIMCVYKFFVKLHSTVFQSFRTKEESVIRVKGEKIPLPQKVSRNNSVTAFSTLFSLKRQINSAQRFLNMCYVDPGQLFSAETNRPSVEKVSRSPLRQSDFNANSNFGRGEA</sequence>
<dbReference type="PANTHER" id="PTHR23081">
    <property type="entry name" value="RNA POLYMERASE II CTD PHOSPHATASE"/>
    <property type="match status" value="1"/>
</dbReference>
<dbReference type="Gene3D" id="3.40.50.1000">
    <property type="entry name" value="HAD superfamily/HAD-like"/>
    <property type="match status" value="1"/>
</dbReference>
<reference evidence="11" key="1">
    <citation type="submission" date="2017-02" db="UniProtKB">
        <authorList>
            <consortium name="WormBaseParasite"/>
        </authorList>
    </citation>
    <scope>IDENTIFICATION</scope>
</reference>
<feature type="domain" description="FCP1 homology" evidence="8">
    <location>
        <begin position="31"/>
        <end position="175"/>
    </location>
</feature>
<dbReference type="SMART" id="SM00577">
    <property type="entry name" value="CPDc"/>
    <property type="match status" value="1"/>
</dbReference>
<dbReference type="InterPro" id="IPR004274">
    <property type="entry name" value="FCP1_dom"/>
</dbReference>
<name>A0A0R3TJR8_RODNA</name>
<keyword evidence="4" id="KW-0539">Nucleus</keyword>
<dbReference type="SUPFAM" id="SSF56784">
    <property type="entry name" value="HAD-like"/>
    <property type="match status" value="1"/>
</dbReference>
<dbReference type="Pfam" id="PF03031">
    <property type="entry name" value="NIF"/>
    <property type="match status" value="1"/>
</dbReference>
<evidence type="ECO:0000259" key="8">
    <source>
        <dbReference type="SMART" id="SM00577"/>
    </source>
</evidence>
<dbReference type="STRING" id="102285.A0A0R3TJR8"/>
<dbReference type="InterPro" id="IPR039189">
    <property type="entry name" value="Fcp1"/>
</dbReference>
<feature type="region of interest" description="Disordered" evidence="7">
    <location>
        <begin position="278"/>
        <end position="301"/>
    </location>
</feature>
<evidence type="ECO:0000256" key="4">
    <source>
        <dbReference type="ARBA" id="ARBA00023242"/>
    </source>
</evidence>
<dbReference type="InterPro" id="IPR023214">
    <property type="entry name" value="HAD_sf"/>
</dbReference>
<evidence type="ECO:0000256" key="6">
    <source>
        <dbReference type="ARBA" id="ARBA00048336"/>
    </source>
</evidence>
<dbReference type="AlphaFoldDB" id="A0A0R3TJR8"/>
<dbReference type="GO" id="GO:0005634">
    <property type="term" value="C:nucleus"/>
    <property type="evidence" value="ECO:0007669"/>
    <property type="project" value="UniProtKB-SubCell"/>
</dbReference>
<evidence type="ECO:0000256" key="5">
    <source>
        <dbReference type="ARBA" id="ARBA00047761"/>
    </source>
</evidence>
<gene>
    <name evidence="9" type="ORF">HNAJ_LOCUS7349</name>
</gene>
<evidence type="ECO:0000313" key="10">
    <source>
        <dbReference type="Proteomes" id="UP000278807"/>
    </source>
</evidence>
<comment type="catalytic activity">
    <reaction evidence="6">
        <text>O-phospho-L-threonyl-[protein] + H2O = L-threonyl-[protein] + phosphate</text>
        <dbReference type="Rhea" id="RHEA:47004"/>
        <dbReference type="Rhea" id="RHEA-COMP:11060"/>
        <dbReference type="Rhea" id="RHEA-COMP:11605"/>
        <dbReference type="ChEBI" id="CHEBI:15377"/>
        <dbReference type="ChEBI" id="CHEBI:30013"/>
        <dbReference type="ChEBI" id="CHEBI:43474"/>
        <dbReference type="ChEBI" id="CHEBI:61977"/>
        <dbReference type="EC" id="3.1.3.16"/>
    </reaction>
</comment>
<evidence type="ECO:0000256" key="2">
    <source>
        <dbReference type="ARBA" id="ARBA00013081"/>
    </source>
</evidence>
<dbReference type="EC" id="3.1.3.16" evidence="2"/>
<evidence type="ECO:0000313" key="11">
    <source>
        <dbReference type="WBParaSite" id="HNAJ_0000735301-mRNA-1"/>
    </source>
</evidence>
<accession>A0A0R3TJR8</accession>
<evidence type="ECO:0000256" key="3">
    <source>
        <dbReference type="ARBA" id="ARBA00022801"/>
    </source>
</evidence>
<dbReference type="WBParaSite" id="HNAJ_0000735301-mRNA-1">
    <property type="protein sequence ID" value="HNAJ_0000735301-mRNA-1"/>
    <property type="gene ID" value="HNAJ_0000735301"/>
</dbReference>
<dbReference type="OrthoDB" id="10249888at2759"/>
<evidence type="ECO:0000313" key="9">
    <source>
        <dbReference type="EMBL" id="VDO03209.1"/>
    </source>
</evidence>
<proteinExistence type="predicted"/>
<dbReference type="InterPro" id="IPR036412">
    <property type="entry name" value="HAD-like_sf"/>
</dbReference>
<evidence type="ECO:0000256" key="1">
    <source>
        <dbReference type="ARBA" id="ARBA00004123"/>
    </source>
</evidence>
<dbReference type="Proteomes" id="UP000278807">
    <property type="component" value="Unassembled WGS sequence"/>
</dbReference>
<feature type="compositionally biased region" description="Polar residues" evidence="7">
    <location>
        <begin position="284"/>
        <end position="301"/>
    </location>
</feature>
<organism evidence="11">
    <name type="scientific">Rodentolepis nana</name>
    <name type="common">Dwarf tapeworm</name>
    <name type="synonym">Hymenolepis nana</name>
    <dbReference type="NCBI Taxonomy" id="102285"/>
    <lineage>
        <taxon>Eukaryota</taxon>
        <taxon>Metazoa</taxon>
        <taxon>Spiralia</taxon>
        <taxon>Lophotrochozoa</taxon>
        <taxon>Platyhelminthes</taxon>
        <taxon>Cestoda</taxon>
        <taxon>Eucestoda</taxon>
        <taxon>Cyclophyllidea</taxon>
        <taxon>Hymenolepididae</taxon>
        <taxon>Rodentolepis</taxon>
    </lineage>
</organism>
<reference evidence="9 10" key="2">
    <citation type="submission" date="2018-11" db="EMBL/GenBank/DDBJ databases">
        <authorList>
            <consortium name="Pathogen Informatics"/>
        </authorList>
    </citation>
    <scope>NUCLEOTIDE SEQUENCE [LARGE SCALE GENOMIC DNA]</scope>
</reference>
<keyword evidence="3" id="KW-0378">Hydrolase</keyword>
<keyword evidence="10" id="KW-1185">Reference proteome</keyword>
<dbReference type="PANTHER" id="PTHR23081:SF36">
    <property type="entry name" value="RNA POLYMERASE II SUBUNIT A C-TERMINAL DOMAIN PHOSPHATASE"/>
    <property type="match status" value="1"/>
</dbReference>
<evidence type="ECO:0000256" key="7">
    <source>
        <dbReference type="SAM" id="MobiDB-lite"/>
    </source>
</evidence>
<dbReference type="EMBL" id="UZAE01012038">
    <property type="protein sequence ID" value="VDO03209.1"/>
    <property type="molecule type" value="Genomic_DNA"/>
</dbReference>
<comment type="subcellular location">
    <subcellularLocation>
        <location evidence="1">Nucleus</location>
    </subcellularLocation>
</comment>
<protein>
    <recommendedName>
        <fullName evidence="2">protein-serine/threonine phosphatase</fullName>
        <ecNumber evidence="2">3.1.3.16</ecNumber>
    </recommendedName>
</protein>